<dbReference type="Pfam" id="PF00196">
    <property type="entry name" value="GerE"/>
    <property type="match status" value="1"/>
</dbReference>
<evidence type="ECO:0000313" key="3">
    <source>
        <dbReference type="Proteomes" id="UP000049023"/>
    </source>
</evidence>
<dbReference type="Gene3D" id="1.10.10.10">
    <property type="entry name" value="Winged helix-like DNA-binding domain superfamily/Winged helix DNA-binding domain"/>
    <property type="match status" value="1"/>
</dbReference>
<dbReference type="SUPFAM" id="SSF46894">
    <property type="entry name" value="C-terminal effector domain of the bipartite response regulators"/>
    <property type="match status" value="1"/>
</dbReference>
<reference evidence="2 3" key="1">
    <citation type="submission" date="2015-03" db="EMBL/GenBank/DDBJ databases">
        <authorList>
            <consortium name="Pathogen Informatics"/>
        </authorList>
    </citation>
    <scope>NUCLEOTIDE SEQUENCE [LARGE SCALE GENOMIC DNA]</scope>
    <source>
        <strain evidence="2 3">Bir 187</strain>
    </source>
</reference>
<sequence length="36" mass="4013">MAPSTVKTHVQRLYEKLGVSDRAAAVAEAMRQRLLD</sequence>
<evidence type="ECO:0000313" key="2">
    <source>
        <dbReference type="EMBL" id="CKU74620.1"/>
    </source>
</evidence>
<dbReference type="GO" id="GO:0006355">
    <property type="term" value="P:regulation of DNA-templated transcription"/>
    <property type="evidence" value="ECO:0007669"/>
    <property type="project" value="InterPro"/>
</dbReference>
<protein>
    <submittedName>
        <fullName evidence="2">Putative nitrate/nitrite response transcriptional regulatory protein NARL</fullName>
    </submittedName>
</protein>
<dbReference type="PROSITE" id="PS50043">
    <property type="entry name" value="HTH_LUXR_2"/>
    <property type="match status" value="1"/>
</dbReference>
<dbReference type="GO" id="GO:0003677">
    <property type="term" value="F:DNA binding"/>
    <property type="evidence" value="ECO:0007669"/>
    <property type="project" value="InterPro"/>
</dbReference>
<name>A0A655AXN7_MYCTX</name>
<dbReference type="InterPro" id="IPR000792">
    <property type="entry name" value="Tscrpt_reg_LuxR_C"/>
</dbReference>
<dbReference type="InterPro" id="IPR036388">
    <property type="entry name" value="WH-like_DNA-bd_sf"/>
</dbReference>
<dbReference type="AlphaFoldDB" id="A0A655AXN7"/>
<evidence type="ECO:0000259" key="1">
    <source>
        <dbReference type="PROSITE" id="PS50043"/>
    </source>
</evidence>
<accession>A0A655AXN7</accession>
<dbReference type="EMBL" id="CNFU01003000">
    <property type="protein sequence ID" value="CKU74620.1"/>
    <property type="molecule type" value="Genomic_DNA"/>
</dbReference>
<dbReference type="Proteomes" id="UP000049023">
    <property type="component" value="Unassembled WGS sequence"/>
</dbReference>
<organism evidence="2 3">
    <name type="scientific">Mycobacterium tuberculosis</name>
    <dbReference type="NCBI Taxonomy" id="1773"/>
    <lineage>
        <taxon>Bacteria</taxon>
        <taxon>Bacillati</taxon>
        <taxon>Actinomycetota</taxon>
        <taxon>Actinomycetes</taxon>
        <taxon>Mycobacteriales</taxon>
        <taxon>Mycobacteriaceae</taxon>
        <taxon>Mycobacterium</taxon>
        <taxon>Mycobacterium tuberculosis complex</taxon>
    </lineage>
</organism>
<feature type="domain" description="HTH luxR-type" evidence="1">
    <location>
        <begin position="1"/>
        <end position="33"/>
    </location>
</feature>
<proteinExistence type="predicted"/>
<gene>
    <name evidence="2" type="primary">narL_2</name>
    <name evidence="2" type="ORF">ERS027661_05052</name>
</gene>
<dbReference type="InterPro" id="IPR016032">
    <property type="entry name" value="Sig_transdc_resp-reg_C-effctor"/>
</dbReference>